<evidence type="ECO:0000313" key="4">
    <source>
        <dbReference type="Proteomes" id="UP000295254"/>
    </source>
</evidence>
<reference evidence="4" key="1">
    <citation type="journal article" date="2019" name="bioRxiv">
        <title>Bacterially produced spermidine induces plant systemic susceptibility to pathogens.</title>
        <authorList>
            <person name="Melnyk R.A."/>
            <person name="Beskrovnaya P.A."/>
            <person name="Liu Z."/>
            <person name="Song Y."/>
            <person name="Haney C.H."/>
        </authorList>
    </citation>
    <scope>NUCLEOTIDE SEQUENCE [LARGE SCALE GENOMIC DNA]</scope>
    <source>
        <strain evidence="4">Dha-51</strain>
    </source>
</reference>
<feature type="transmembrane region" description="Helical" evidence="1">
    <location>
        <begin position="119"/>
        <end position="138"/>
    </location>
</feature>
<accession>A0A1H2N545</accession>
<proteinExistence type="predicted"/>
<keyword evidence="1" id="KW-0472">Membrane</keyword>
<evidence type="ECO:0000256" key="1">
    <source>
        <dbReference type="SAM" id="Phobius"/>
    </source>
</evidence>
<gene>
    <name evidence="3" type="ORF">EIY72_09180</name>
</gene>
<dbReference type="AlphaFoldDB" id="A0A1H2N545"/>
<evidence type="ECO:0000313" key="3">
    <source>
        <dbReference type="EMBL" id="TDB65670.1"/>
    </source>
</evidence>
<keyword evidence="4" id="KW-1185">Reference proteome</keyword>
<protein>
    <submittedName>
        <fullName evidence="3">Uncharacterized protein</fullName>
    </submittedName>
</protein>
<sequence>MKISIICALASLLMPLAASATGVMPVFDLDFTRSATETLKKIGIQDACIIGASNPVTFTYCREGSSTLWQYQALDLEQQAALQSDTRQSPASYQPVTIVEFNSAACAEDVAEESVMPVAIRWITLGLIGFFLLLGWLYTPRRQRNGLPVVYAQPLKRPMILPHSTIKAVTAFGFAAFGAFIYFSISR</sequence>
<dbReference type="EMBL" id="RRZK01000008">
    <property type="protein sequence ID" value="TDB65670.1"/>
    <property type="molecule type" value="Genomic_DNA"/>
</dbReference>
<feature type="transmembrane region" description="Helical" evidence="1">
    <location>
        <begin position="166"/>
        <end position="185"/>
    </location>
</feature>
<name>A0A1H2N545_PSEVA</name>
<feature type="signal peptide" evidence="2">
    <location>
        <begin position="1"/>
        <end position="20"/>
    </location>
</feature>
<keyword evidence="2" id="KW-0732">Signal</keyword>
<keyword evidence="1" id="KW-1133">Transmembrane helix</keyword>
<dbReference type="RefSeq" id="WP_093219121.1">
    <property type="nucleotide sequence ID" value="NZ_LT629803.1"/>
</dbReference>
<dbReference type="Proteomes" id="UP000295254">
    <property type="component" value="Unassembled WGS sequence"/>
</dbReference>
<keyword evidence="1" id="KW-0812">Transmembrane</keyword>
<feature type="chain" id="PRO_5044371907" evidence="2">
    <location>
        <begin position="21"/>
        <end position="187"/>
    </location>
</feature>
<organism evidence="3 4">
    <name type="scientific">Pseudomonas vancouverensis</name>
    <dbReference type="NCBI Taxonomy" id="95300"/>
    <lineage>
        <taxon>Bacteria</taxon>
        <taxon>Pseudomonadati</taxon>
        <taxon>Pseudomonadota</taxon>
        <taxon>Gammaproteobacteria</taxon>
        <taxon>Pseudomonadales</taxon>
        <taxon>Pseudomonadaceae</taxon>
        <taxon>Pseudomonas</taxon>
    </lineage>
</organism>
<evidence type="ECO:0000256" key="2">
    <source>
        <dbReference type="SAM" id="SignalP"/>
    </source>
</evidence>
<comment type="caution">
    <text evidence="3">The sequence shown here is derived from an EMBL/GenBank/DDBJ whole genome shotgun (WGS) entry which is preliminary data.</text>
</comment>
<dbReference type="OrthoDB" id="6887407at2"/>